<organism evidence="4 5">
    <name type="scientific">Letharia columbiana</name>
    <dbReference type="NCBI Taxonomy" id="112416"/>
    <lineage>
        <taxon>Eukaryota</taxon>
        <taxon>Fungi</taxon>
        <taxon>Dikarya</taxon>
        <taxon>Ascomycota</taxon>
        <taxon>Pezizomycotina</taxon>
        <taxon>Lecanoromycetes</taxon>
        <taxon>OSLEUM clade</taxon>
        <taxon>Lecanoromycetidae</taxon>
        <taxon>Lecanorales</taxon>
        <taxon>Lecanorineae</taxon>
        <taxon>Parmeliaceae</taxon>
        <taxon>Letharia</taxon>
    </lineage>
</organism>
<sequence length="1023" mass="111358">MPVMIMYAFVWSIFVAGLATAGPGYSIQCCNIALQTFAYLNKSIPQDDYKCGQVYEAALPPAPPLLVPTSWCRQKCSGYGLSAPGDTNAWAAPLIQYILPAVIFSMTIPRRLVLEPPRWFFDFNVNHMSGLVKALFSLCVAGIIVTLDTAVWVFIIMVAPAPFIFSGLVEIVLDYRIIRNLNSSNTSQGKDQPEGLDRAQRVQLLTAVLAGNLGIDGVPADPQKELGTVLDIYKHPEEVALRLGAMLDCQYPFGAAVGAPILLYIGSFVYTLATIRSSNGDRETSRALAFGIWWMNIVHVSAISGCLLASNNPNTAGAIVKRRREKVGLQERLDYANQRSEMEDKIQARLEAWSRLPLSYKARYEPVWMWTRGKSKAGWLRRTSAWKKPWFREHVEMTVPGWIFLVCVAFGLVLFPCALAFWVEYSTPTKGVGCRSLTILVYASTQLTFTVLSAWSHFKASHNQTYWDNHRWLGRLRRKWVGVSVMVIFLFPAWVAAVFTTFAGTLMQVTGIYQNCLCASSGYWSWGPTSTVQLAADTEADRHASLHWQKAGYTALIFLAVVTYLAWWCQCYLRQKFIERVKHLIPENPTGHDIHTKAQVDLGRQRIAETIKSSEISTLHNLSGASGLDRVNIGHGVPRDNHFFEATPKNVKASNFIAAYADWIKGVDKNSTAWEERLSELDFFAKSVLESAEDVNCGAAYNGCDGRPLRDDIGERIENRTRARQICYVFNSFHHVSLISAQVHEQSKAAQADGDAKCGEFASTFFWQFDPSLQKKCDIFTKLVKAGITAVMLGALASAPLAAPAVLGAVAAAEAEVAVALEARIREAASIVETEASEIGVEVGEEVGAAASLVGTEAGEGGSVPGTDDTEAGEGGNVPGMDGGDSPGSGDEGGEGTPGSPTNSGDGGPGSTGDSTNEGTGPTATGGKNVAGVKTPWEWQRSYDKNGNIAGPAMQDGLCSGFPNASPKDLEKWTNVISDQILSAAEDYRATIDSHLKEVKKGDGFGDDGTTCRRAKLLELKRC</sequence>
<feature type="transmembrane region" description="Helical" evidence="2">
    <location>
        <begin position="125"/>
        <end position="145"/>
    </location>
</feature>
<reference evidence="4 5" key="1">
    <citation type="journal article" date="2020" name="Genomics">
        <title>Complete, high-quality genomes from long-read metagenomic sequencing of two wolf lichen thalli reveals enigmatic genome architecture.</title>
        <authorList>
            <person name="McKenzie S.K."/>
            <person name="Walston R.F."/>
            <person name="Allen J.L."/>
        </authorList>
    </citation>
    <scope>NUCLEOTIDE SEQUENCE [LARGE SCALE GENOMIC DNA]</scope>
    <source>
        <strain evidence="4">WasteWater2</strain>
    </source>
</reference>
<evidence type="ECO:0000256" key="2">
    <source>
        <dbReference type="SAM" id="Phobius"/>
    </source>
</evidence>
<feature type="transmembrane region" description="Helical" evidence="2">
    <location>
        <begin position="251"/>
        <end position="275"/>
    </location>
</feature>
<dbReference type="Proteomes" id="UP000578531">
    <property type="component" value="Unassembled WGS sequence"/>
</dbReference>
<feature type="transmembrane region" description="Helical" evidence="2">
    <location>
        <begin position="287"/>
        <end position="309"/>
    </location>
</feature>
<evidence type="ECO:0000256" key="3">
    <source>
        <dbReference type="SAM" id="SignalP"/>
    </source>
</evidence>
<feature type="transmembrane region" description="Helical" evidence="2">
    <location>
        <begin position="402"/>
        <end position="423"/>
    </location>
</feature>
<gene>
    <name evidence="4" type="ORF">HO173_004744</name>
</gene>
<feature type="compositionally biased region" description="Gly residues" evidence="1">
    <location>
        <begin position="873"/>
        <end position="897"/>
    </location>
</feature>
<protein>
    <submittedName>
        <fullName evidence="4">Uncharacterized protein</fullName>
    </submittedName>
</protein>
<dbReference type="OrthoDB" id="5392263at2759"/>
<keyword evidence="3" id="KW-0732">Signal</keyword>
<feature type="transmembrane region" description="Helical" evidence="2">
    <location>
        <begin position="439"/>
        <end position="458"/>
    </location>
</feature>
<dbReference type="EMBL" id="JACCJC010000015">
    <property type="protein sequence ID" value="KAF6237275.1"/>
    <property type="molecule type" value="Genomic_DNA"/>
</dbReference>
<dbReference type="GeneID" id="59286408"/>
<evidence type="ECO:0000313" key="5">
    <source>
        <dbReference type="Proteomes" id="UP000578531"/>
    </source>
</evidence>
<name>A0A8H6FYR8_9LECA</name>
<feature type="chain" id="PRO_5034841389" evidence="3">
    <location>
        <begin position="22"/>
        <end position="1023"/>
    </location>
</feature>
<evidence type="ECO:0000256" key="1">
    <source>
        <dbReference type="SAM" id="MobiDB-lite"/>
    </source>
</evidence>
<feature type="region of interest" description="Disordered" evidence="1">
    <location>
        <begin position="856"/>
        <end position="936"/>
    </location>
</feature>
<evidence type="ECO:0000313" key="4">
    <source>
        <dbReference type="EMBL" id="KAF6237275.1"/>
    </source>
</evidence>
<keyword evidence="2" id="KW-1133">Transmembrane helix</keyword>
<feature type="transmembrane region" description="Helical" evidence="2">
    <location>
        <begin position="551"/>
        <end position="573"/>
    </location>
</feature>
<keyword evidence="5" id="KW-1185">Reference proteome</keyword>
<keyword evidence="2" id="KW-0812">Transmembrane</keyword>
<feature type="signal peptide" evidence="3">
    <location>
        <begin position="1"/>
        <end position="21"/>
    </location>
</feature>
<dbReference type="AlphaFoldDB" id="A0A8H6FYR8"/>
<comment type="caution">
    <text evidence="4">The sequence shown here is derived from an EMBL/GenBank/DDBJ whole genome shotgun (WGS) entry which is preliminary data.</text>
</comment>
<feature type="transmembrane region" description="Helical" evidence="2">
    <location>
        <begin position="151"/>
        <end position="173"/>
    </location>
</feature>
<proteinExistence type="predicted"/>
<accession>A0A8H6FYR8</accession>
<dbReference type="RefSeq" id="XP_037166603.1">
    <property type="nucleotide sequence ID" value="XM_037306665.1"/>
</dbReference>
<feature type="transmembrane region" description="Helical" evidence="2">
    <location>
        <begin position="479"/>
        <end position="503"/>
    </location>
</feature>
<keyword evidence="2" id="KW-0472">Membrane</keyword>